<evidence type="ECO:0000313" key="3">
    <source>
        <dbReference type="EMBL" id="EKE43853.1"/>
    </source>
</evidence>
<dbReference type="eggNOG" id="COG1214">
    <property type="taxonomic scope" value="Bacteria"/>
</dbReference>
<dbReference type="STRING" id="1231392.OCGS_1834"/>
<dbReference type="GO" id="GO:0008233">
    <property type="term" value="F:peptidase activity"/>
    <property type="evidence" value="ECO:0007669"/>
    <property type="project" value="UniProtKB-KW"/>
</dbReference>
<feature type="domain" description="Gcp-like" evidence="2">
    <location>
        <begin position="15"/>
        <end position="105"/>
    </location>
</feature>
<dbReference type="InterPro" id="IPR022496">
    <property type="entry name" value="T6A_TsaB"/>
</dbReference>
<evidence type="ECO:0000259" key="2">
    <source>
        <dbReference type="Pfam" id="PF00814"/>
    </source>
</evidence>
<evidence type="ECO:0000313" key="4">
    <source>
        <dbReference type="Proteomes" id="UP000006765"/>
    </source>
</evidence>
<dbReference type="Gene3D" id="3.30.420.40">
    <property type="match status" value="1"/>
</dbReference>
<gene>
    <name evidence="3" type="ORF">OCGS_1834</name>
</gene>
<sequence length="169" mass="17395">MLSGDRIVAERSESMARGQAERLMPLVESLLAEANAEWASLTRLGVGIGPGNFTGIRIAVAAARGLALGLGIPAIGVTIFDAMASTADNPDEIRIPAGRGLHYAMSSGSVGDPALSEGDVPPLDAAGLVRAIARIAALRALPQPRPAPLYLRPADAAPPRDAPPRIHDA</sequence>
<dbReference type="NCBIfam" id="TIGR03725">
    <property type="entry name" value="T6A_YeaZ"/>
    <property type="match status" value="1"/>
</dbReference>
<dbReference type="SUPFAM" id="SSF53067">
    <property type="entry name" value="Actin-like ATPase domain"/>
    <property type="match status" value="1"/>
</dbReference>
<protein>
    <submittedName>
        <fullName evidence="3">Protease, putative</fullName>
    </submittedName>
</protein>
<comment type="caution">
    <text evidence="3">The sequence shown here is derived from an EMBL/GenBank/DDBJ whole genome shotgun (WGS) entry which is preliminary data.</text>
</comment>
<dbReference type="InterPro" id="IPR043129">
    <property type="entry name" value="ATPase_NBD"/>
</dbReference>
<proteinExistence type="predicted"/>
<dbReference type="InterPro" id="IPR000905">
    <property type="entry name" value="Gcp-like_dom"/>
</dbReference>
<feature type="compositionally biased region" description="Low complexity" evidence="1">
    <location>
        <begin position="149"/>
        <end position="159"/>
    </location>
</feature>
<organism evidence="3 4">
    <name type="scientific">Oceaniovalibus guishaninsula JLT2003</name>
    <dbReference type="NCBI Taxonomy" id="1231392"/>
    <lineage>
        <taxon>Bacteria</taxon>
        <taxon>Pseudomonadati</taxon>
        <taxon>Pseudomonadota</taxon>
        <taxon>Alphaproteobacteria</taxon>
        <taxon>Rhodobacterales</taxon>
        <taxon>Roseobacteraceae</taxon>
        <taxon>Oceaniovalibus</taxon>
    </lineage>
</organism>
<dbReference type="RefSeq" id="WP_007426986.1">
    <property type="nucleotide sequence ID" value="NZ_AMGO01000046.1"/>
</dbReference>
<dbReference type="AlphaFoldDB" id="K2H8C0"/>
<dbReference type="GO" id="GO:0006508">
    <property type="term" value="P:proteolysis"/>
    <property type="evidence" value="ECO:0007669"/>
    <property type="project" value="UniProtKB-KW"/>
</dbReference>
<dbReference type="Proteomes" id="UP000006765">
    <property type="component" value="Unassembled WGS sequence"/>
</dbReference>
<accession>K2H8C0</accession>
<name>K2H8C0_9RHOB</name>
<dbReference type="PATRIC" id="fig|1231392.3.peg.1844"/>
<dbReference type="Pfam" id="PF00814">
    <property type="entry name" value="TsaD"/>
    <property type="match status" value="1"/>
</dbReference>
<keyword evidence="3" id="KW-0645">Protease</keyword>
<keyword evidence="4" id="KW-1185">Reference proteome</keyword>
<keyword evidence="3" id="KW-0378">Hydrolase</keyword>
<reference evidence="3 4" key="1">
    <citation type="journal article" date="2012" name="J. Bacteriol.">
        <title>Draft Genome Sequence of Oceaniovalibus guishaninsula JLT2003T.</title>
        <authorList>
            <person name="Tang K."/>
            <person name="Liu K."/>
            <person name="Jiao N."/>
        </authorList>
    </citation>
    <scope>NUCLEOTIDE SEQUENCE [LARGE SCALE GENOMIC DNA]</scope>
    <source>
        <strain evidence="3 4">JLT2003</strain>
    </source>
</reference>
<evidence type="ECO:0000256" key="1">
    <source>
        <dbReference type="SAM" id="MobiDB-lite"/>
    </source>
</evidence>
<feature type="region of interest" description="Disordered" evidence="1">
    <location>
        <begin position="149"/>
        <end position="169"/>
    </location>
</feature>
<dbReference type="GO" id="GO:0002949">
    <property type="term" value="P:tRNA threonylcarbamoyladenosine modification"/>
    <property type="evidence" value="ECO:0007669"/>
    <property type="project" value="InterPro"/>
</dbReference>
<dbReference type="EMBL" id="AMGO01000046">
    <property type="protein sequence ID" value="EKE43853.1"/>
    <property type="molecule type" value="Genomic_DNA"/>
</dbReference>